<name>A0A4D8QXF6_AZOBR</name>
<reference evidence="3 4" key="1">
    <citation type="submission" date="2018-09" db="EMBL/GenBank/DDBJ databases">
        <title>Whole genome based analysis of evolution and adaptive divergence in Indian and Brazilian strains of Azospirillum brasilense.</title>
        <authorList>
            <person name="Singh C."/>
            <person name="Tripathi A.K."/>
        </authorList>
    </citation>
    <scope>NUCLEOTIDE SEQUENCE [LARGE SCALE GENOMIC DNA]</scope>
    <source>
        <strain evidence="3 4">MTCC4038</strain>
        <plasmid evidence="3 4">p5</plasmid>
    </source>
</reference>
<feature type="compositionally biased region" description="Basic residues" evidence="1">
    <location>
        <begin position="11"/>
        <end position="21"/>
    </location>
</feature>
<evidence type="ECO:0000313" key="3">
    <source>
        <dbReference type="EMBL" id="QCO13644.1"/>
    </source>
</evidence>
<organism evidence="3 4">
    <name type="scientific">Azospirillum brasilense</name>
    <dbReference type="NCBI Taxonomy" id="192"/>
    <lineage>
        <taxon>Bacteria</taxon>
        <taxon>Pseudomonadati</taxon>
        <taxon>Pseudomonadota</taxon>
        <taxon>Alphaproteobacteria</taxon>
        <taxon>Rhodospirillales</taxon>
        <taxon>Azospirillaceae</taxon>
        <taxon>Azospirillum</taxon>
    </lineage>
</organism>
<accession>A0A4D8QXF6</accession>
<protein>
    <recommendedName>
        <fullName evidence="2">Glycosyl transferase family 1 domain-containing protein</fullName>
    </recommendedName>
</protein>
<proteinExistence type="predicted"/>
<gene>
    <name evidence="3" type="ORF">D3868_31995</name>
</gene>
<dbReference type="Gene3D" id="3.40.50.2000">
    <property type="entry name" value="Glycogen Phosphorylase B"/>
    <property type="match status" value="1"/>
</dbReference>
<evidence type="ECO:0000256" key="1">
    <source>
        <dbReference type="SAM" id="MobiDB-lite"/>
    </source>
</evidence>
<feature type="region of interest" description="Disordered" evidence="1">
    <location>
        <begin position="1"/>
        <end position="23"/>
    </location>
</feature>
<dbReference type="InterPro" id="IPR001296">
    <property type="entry name" value="Glyco_trans_1"/>
</dbReference>
<evidence type="ECO:0000259" key="2">
    <source>
        <dbReference type="Pfam" id="PF00534"/>
    </source>
</evidence>
<dbReference type="AlphaFoldDB" id="A0A4D8QXF6"/>
<keyword evidence="3" id="KW-0614">Plasmid</keyword>
<sequence length="108" mass="11556">MAGGNGNQSHRPVRHRHHAAGRHALGARQVRLQADPVHGLRQAVVASPVGVNRDIVEHGVNGFLAETPEEWTGALCRLAADPDLRRRLGAAGRAKVERHYSLAGAARA</sequence>
<dbReference type="SUPFAM" id="SSF53756">
    <property type="entry name" value="UDP-Glycosyltransferase/glycogen phosphorylase"/>
    <property type="match status" value="1"/>
</dbReference>
<dbReference type="GO" id="GO:0016757">
    <property type="term" value="F:glycosyltransferase activity"/>
    <property type="evidence" value="ECO:0007669"/>
    <property type="project" value="InterPro"/>
</dbReference>
<feature type="domain" description="Glycosyl transferase family 1" evidence="2">
    <location>
        <begin position="43"/>
        <end position="94"/>
    </location>
</feature>
<geneLocation type="plasmid" evidence="3 4">
    <name>p5</name>
</geneLocation>
<dbReference type="Proteomes" id="UP000298774">
    <property type="component" value="Plasmid p5"/>
</dbReference>
<dbReference type="Pfam" id="PF00534">
    <property type="entry name" value="Glycos_transf_1"/>
    <property type="match status" value="1"/>
</dbReference>
<dbReference type="EMBL" id="CP032344">
    <property type="protein sequence ID" value="QCO13644.1"/>
    <property type="molecule type" value="Genomic_DNA"/>
</dbReference>
<evidence type="ECO:0000313" key="4">
    <source>
        <dbReference type="Proteomes" id="UP000298774"/>
    </source>
</evidence>